<evidence type="ECO:0000256" key="2">
    <source>
        <dbReference type="ARBA" id="ARBA00023015"/>
    </source>
</evidence>
<evidence type="ECO:0000256" key="1">
    <source>
        <dbReference type="ARBA" id="ARBA00022491"/>
    </source>
</evidence>
<sequence>MTDRPRNPTIIDVARLAGVSKSVVSRVVSGRGSVGEETRRRVLRAAEELGYVVNAVARAMVAHRTYTVGAFVRDAATPFYGHLLTALQERAAFHGYRVVTATGSGGFEVSDEYRALETLAMLRVEALIVCSGLLPSEQIVPFAARLPTVVAGRPETHPSITSVYCDEDEGGTALAGHLLGLGHREIAVITVAASSSVTLGPRTAAMTRHLREHGARVLEIPGPHRETAGAWATEVLRHPEITAVMTPSDRHAIALLEQLRLRDVAVPERLSVTGYDGIGDLTTPLIGLTHWRQPIDLIGSRAVDALVRLLDGEQPPDHHQALPGTLVIGRTTAPPAG</sequence>
<dbReference type="InterPro" id="IPR010982">
    <property type="entry name" value="Lambda_DNA-bd_dom_sf"/>
</dbReference>
<protein>
    <submittedName>
        <fullName evidence="7">LacI family transcriptional regulator</fullName>
    </submittedName>
</protein>
<keyword evidence="2" id="KW-0805">Transcription regulation</keyword>
<evidence type="ECO:0000313" key="8">
    <source>
        <dbReference type="Proteomes" id="UP000270471"/>
    </source>
</evidence>
<dbReference type="RefSeq" id="WP_121894112.1">
    <property type="nucleotide sequence ID" value="NZ_PENI01000034.1"/>
</dbReference>
<dbReference type="Gene3D" id="1.10.260.40">
    <property type="entry name" value="lambda repressor-like DNA-binding domains"/>
    <property type="match status" value="1"/>
</dbReference>
<evidence type="ECO:0000313" key="7">
    <source>
        <dbReference type="EMBL" id="RMB81122.1"/>
    </source>
</evidence>
<dbReference type="Pfam" id="PF00356">
    <property type="entry name" value="LacI"/>
    <property type="match status" value="1"/>
</dbReference>
<evidence type="ECO:0000256" key="3">
    <source>
        <dbReference type="ARBA" id="ARBA00023125"/>
    </source>
</evidence>
<name>A0A3M0HZE5_9ACTN</name>
<dbReference type="PANTHER" id="PTHR30146">
    <property type="entry name" value="LACI-RELATED TRANSCRIPTIONAL REPRESSOR"/>
    <property type="match status" value="1"/>
</dbReference>
<dbReference type="SUPFAM" id="SSF53822">
    <property type="entry name" value="Periplasmic binding protein-like I"/>
    <property type="match status" value="1"/>
</dbReference>
<gene>
    <name evidence="7" type="ORF">CTZ28_36725</name>
</gene>
<evidence type="ECO:0000259" key="6">
    <source>
        <dbReference type="PROSITE" id="PS50932"/>
    </source>
</evidence>
<dbReference type="GO" id="GO:0000976">
    <property type="term" value="F:transcription cis-regulatory region binding"/>
    <property type="evidence" value="ECO:0007669"/>
    <property type="project" value="TreeGrafter"/>
</dbReference>
<reference evidence="7 8" key="1">
    <citation type="submission" date="2017-11" db="EMBL/GenBank/DDBJ databases">
        <title>Draft genome of actinobacteria isolated from guarana (Paullinia cupana (Mart.) Ducke.</title>
        <authorList>
            <person name="Siqueira K.A."/>
            <person name="Liotti R.G."/>
            <person name="Mendes T.A.O."/>
            <person name="Soares M.A."/>
        </authorList>
    </citation>
    <scope>NUCLEOTIDE SEQUENCE [LARGE SCALE GENOMIC DNA]</scope>
    <source>
        <strain evidence="7 8">193</strain>
    </source>
</reference>
<dbReference type="SMART" id="SM00354">
    <property type="entry name" value="HTH_LACI"/>
    <property type="match status" value="1"/>
</dbReference>
<organism evidence="7 8">
    <name type="scientific">Streptomyces shenzhenensis</name>
    <dbReference type="NCBI Taxonomy" id="943815"/>
    <lineage>
        <taxon>Bacteria</taxon>
        <taxon>Bacillati</taxon>
        <taxon>Actinomycetota</taxon>
        <taxon>Actinomycetes</taxon>
        <taxon>Kitasatosporales</taxon>
        <taxon>Streptomycetaceae</taxon>
        <taxon>Streptomyces</taxon>
    </lineage>
</organism>
<keyword evidence="1" id="KW-0678">Repressor</keyword>
<dbReference type="Pfam" id="PF13377">
    <property type="entry name" value="Peripla_BP_3"/>
    <property type="match status" value="1"/>
</dbReference>
<dbReference type="CDD" id="cd01392">
    <property type="entry name" value="HTH_LacI"/>
    <property type="match status" value="1"/>
</dbReference>
<dbReference type="OrthoDB" id="3467214at2"/>
<dbReference type="InterPro" id="IPR028082">
    <property type="entry name" value="Peripla_BP_I"/>
</dbReference>
<proteinExistence type="predicted"/>
<dbReference type="PROSITE" id="PS50932">
    <property type="entry name" value="HTH_LACI_2"/>
    <property type="match status" value="1"/>
</dbReference>
<dbReference type="InterPro" id="IPR000843">
    <property type="entry name" value="HTH_LacI"/>
</dbReference>
<evidence type="ECO:0000256" key="5">
    <source>
        <dbReference type="SAM" id="MobiDB-lite"/>
    </source>
</evidence>
<dbReference type="InterPro" id="IPR046335">
    <property type="entry name" value="LacI/GalR-like_sensor"/>
</dbReference>
<comment type="caution">
    <text evidence="7">The sequence shown here is derived from an EMBL/GenBank/DDBJ whole genome shotgun (WGS) entry which is preliminary data.</text>
</comment>
<dbReference type="AlphaFoldDB" id="A0A3M0HZE5"/>
<keyword evidence="8" id="KW-1185">Reference proteome</keyword>
<feature type="domain" description="HTH lacI-type" evidence="6">
    <location>
        <begin position="8"/>
        <end position="62"/>
    </location>
</feature>
<dbReference type="GO" id="GO:0003700">
    <property type="term" value="F:DNA-binding transcription factor activity"/>
    <property type="evidence" value="ECO:0007669"/>
    <property type="project" value="TreeGrafter"/>
</dbReference>
<evidence type="ECO:0000256" key="4">
    <source>
        <dbReference type="ARBA" id="ARBA00023163"/>
    </source>
</evidence>
<dbReference type="Gene3D" id="3.40.50.2300">
    <property type="match status" value="2"/>
</dbReference>
<dbReference type="Proteomes" id="UP000270471">
    <property type="component" value="Unassembled WGS sequence"/>
</dbReference>
<feature type="region of interest" description="Disordered" evidence="5">
    <location>
        <begin position="316"/>
        <end position="337"/>
    </location>
</feature>
<dbReference type="SUPFAM" id="SSF47413">
    <property type="entry name" value="lambda repressor-like DNA-binding domains"/>
    <property type="match status" value="1"/>
</dbReference>
<dbReference type="PANTHER" id="PTHR30146:SF148">
    <property type="entry name" value="HTH-TYPE TRANSCRIPTIONAL REPRESSOR PURR-RELATED"/>
    <property type="match status" value="1"/>
</dbReference>
<dbReference type="EMBL" id="PENI01000034">
    <property type="protein sequence ID" value="RMB81122.1"/>
    <property type="molecule type" value="Genomic_DNA"/>
</dbReference>
<keyword evidence="4" id="KW-0804">Transcription</keyword>
<keyword evidence="3" id="KW-0238">DNA-binding</keyword>
<dbReference type="CDD" id="cd06267">
    <property type="entry name" value="PBP1_LacI_sugar_binding-like"/>
    <property type="match status" value="1"/>
</dbReference>
<accession>A0A3M0HZE5</accession>